<name>A0AAX3U8X3_9VIBR</name>
<dbReference type="SUPFAM" id="SSF52129">
    <property type="entry name" value="Caspase-like"/>
    <property type="match status" value="1"/>
</dbReference>
<dbReference type="EMBL" id="CP118710">
    <property type="protein sequence ID" value="WGK84003.1"/>
    <property type="molecule type" value="Genomic_DNA"/>
</dbReference>
<dbReference type="GeneID" id="79918971"/>
<evidence type="ECO:0000313" key="3">
    <source>
        <dbReference type="Proteomes" id="UP001239257"/>
    </source>
</evidence>
<dbReference type="GO" id="GO:0004197">
    <property type="term" value="F:cysteine-type endopeptidase activity"/>
    <property type="evidence" value="ECO:0007669"/>
    <property type="project" value="InterPro"/>
</dbReference>
<dbReference type="Proteomes" id="UP001239257">
    <property type="component" value="Chromosome 2"/>
</dbReference>
<feature type="domain" description="Peptidase C14 caspase" evidence="1">
    <location>
        <begin position="22"/>
        <end position="276"/>
    </location>
</feature>
<dbReference type="PANTHER" id="PTHR48104">
    <property type="entry name" value="METACASPASE-4"/>
    <property type="match status" value="1"/>
</dbReference>
<dbReference type="InterPro" id="IPR029030">
    <property type="entry name" value="Caspase-like_dom_sf"/>
</dbReference>
<evidence type="ECO:0000259" key="1">
    <source>
        <dbReference type="Pfam" id="PF00656"/>
    </source>
</evidence>
<sequence length="681" mass="74574">MRKVLLLISLLISPITWAIEYYALVVGVSDYPNLDDGLSLQGPKFDAVRVKNMLLQQGFSEENIHLLADGVMGAQLPNKEAIVNGIYDIEQQVEPGDFVYLHFSGHGSQQPIKGKGDGSDAVDGLDEIFLPRDVQQWSRSRGEVPNSLTDDEVKILTTRLRNKGANVWSIFDSCHSGTMTRSITGQQVRTRNIDLGILANSEVSEVSLVDSSSAEPLKPVELIEGAGTLISFGAAQSNEEAPEMELPSGDTTEPQGLFTYTMTSMISQNPNISYRQLAQGILTAYNSIPWYRTTPLFEGQALDEPIFHRDGEVDVRYPISKKKNRYLIQAGQLNGFEAGAVVAAYDNVSSETAVAVLEITASQLATSEAVVRSGEMSGKKGFVKLQSPAYPPALKVKWQSVPGSKWQEAVRSLLADNEFLERTIEWVDVGQPADLSLYVSDNDLYFFTLSNAQLPCQLSAPKAENCDDSGERYLSLELAQLTRKEALNNSLTRLVRANNLKRLATQMVGNSSLVSEVFVNDSQSALDKVIKTRDGDELYMSFANQSRKPIDLTVMFIDSGQGITQIYPELGHSGRLFAGEFAEFGGEVSNENTTGEEQFVVIAVPVSRDSPQVSLAHLQQAPLESTVFTKSSGVSTRAVAEQGYELMFAQALGDMPQQRAFKKAQKPAGKATISVIRLKTE</sequence>
<reference evidence="2" key="1">
    <citation type="submission" date="2022-02" db="EMBL/GenBank/DDBJ databases">
        <title>Emergence and expansion in Europe of a Vibrio aestuarianus clonal complex pathogenic for oysters.</title>
        <authorList>
            <person name="Mesnil A."/>
            <person name="Travers M.-A."/>
        </authorList>
    </citation>
    <scope>NUCLEOTIDE SEQUENCE</scope>
    <source>
        <strain evidence="2">U29</strain>
    </source>
</reference>
<dbReference type="Pfam" id="PF00656">
    <property type="entry name" value="Peptidase_C14"/>
    <property type="match status" value="1"/>
</dbReference>
<dbReference type="PANTHER" id="PTHR48104:SF30">
    <property type="entry name" value="METACASPASE-1"/>
    <property type="match status" value="1"/>
</dbReference>
<dbReference type="AlphaFoldDB" id="A0AAX3U8X3"/>
<dbReference type="InterPro" id="IPR050452">
    <property type="entry name" value="Metacaspase"/>
</dbReference>
<dbReference type="GO" id="GO:0005737">
    <property type="term" value="C:cytoplasm"/>
    <property type="evidence" value="ECO:0007669"/>
    <property type="project" value="TreeGrafter"/>
</dbReference>
<protein>
    <submittedName>
        <fullName evidence="2">Caspase family protein</fullName>
    </submittedName>
</protein>
<gene>
    <name evidence="2" type="ORF">PYE51_16560</name>
</gene>
<dbReference type="InterPro" id="IPR011600">
    <property type="entry name" value="Pept_C14_caspase"/>
</dbReference>
<accession>A0AAX3U8X3</accession>
<proteinExistence type="predicted"/>
<organism evidence="2 3">
    <name type="scientific">Vibrio aestuarianus</name>
    <dbReference type="NCBI Taxonomy" id="28171"/>
    <lineage>
        <taxon>Bacteria</taxon>
        <taxon>Pseudomonadati</taxon>
        <taxon>Pseudomonadota</taxon>
        <taxon>Gammaproteobacteria</taxon>
        <taxon>Vibrionales</taxon>
        <taxon>Vibrionaceae</taxon>
        <taxon>Vibrio</taxon>
    </lineage>
</organism>
<dbReference type="RefSeq" id="WP_274672706.1">
    <property type="nucleotide sequence ID" value="NZ_CP118710.1"/>
</dbReference>
<dbReference type="Gene3D" id="3.40.50.1460">
    <property type="match status" value="1"/>
</dbReference>
<evidence type="ECO:0000313" key="2">
    <source>
        <dbReference type="EMBL" id="WGK84003.1"/>
    </source>
</evidence>
<dbReference type="GO" id="GO:0006508">
    <property type="term" value="P:proteolysis"/>
    <property type="evidence" value="ECO:0007669"/>
    <property type="project" value="InterPro"/>
</dbReference>